<organism evidence="8 9">
    <name type="scientific">Litchfieldia salsa</name>
    <dbReference type="NCBI Taxonomy" id="930152"/>
    <lineage>
        <taxon>Bacteria</taxon>
        <taxon>Bacillati</taxon>
        <taxon>Bacillota</taxon>
        <taxon>Bacilli</taxon>
        <taxon>Bacillales</taxon>
        <taxon>Bacillaceae</taxon>
        <taxon>Litchfieldia</taxon>
    </lineage>
</organism>
<feature type="transmembrane region" description="Helical" evidence="6">
    <location>
        <begin position="402"/>
        <end position="424"/>
    </location>
</feature>
<dbReference type="PROSITE" id="PS00216">
    <property type="entry name" value="SUGAR_TRANSPORT_1"/>
    <property type="match status" value="1"/>
</dbReference>
<dbReference type="STRING" id="930152.SAMN05216565_11341"/>
<dbReference type="AlphaFoldDB" id="A0A1H0WPQ1"/>
<evidence type="ECO:0000256" key="6">
    <source>
        <dbReference type="SAM" id="Phobius"/>
    </source>
</evidence>
<dbReference type="InterPro" id="IPR011701">
    <property type="entry name" value="MFS"/>
</dbReference>
<dbReference type="PANTHER" id="PTHR23520">
    <property type="entry name" value="TRANSPORTER, PUTATIVE (AFU_ORTHOLOGUE AFUA_3G04000)-RELATED"/>
    <property type="match status" value="1"/>
</dbReference>
<dbReference type="PANTHER" id="PTHR23520:SF5">
    <property type="entry name" value="TRANSPORTER, PUTATIVE (AFU_ORTHOLOGUE AFUA_3G04000)-RELATED"/>
    <property type="match status" value="1"/>
</dbReference>
<feature type="transmembrane region" description="Helical" evidence="6">
    <location>
        <begin position="189"/>
        <end position="212"/>
    </location>
</feature>
<feature type="transmembrane region" description="Helical" evidence="6">
    <location>
        <begin position="121"/>
        <end position="144"/>
    </location>
</feature>
<evidence type="ECO:0000256" key="3">
    <source>
        <dbReference type="ARBA" id="ARBA00022692"/>
    </source>
</evidence>
<dbReference type="PROSITE" id="PS50850">
    <property type="entry name" value="MFS"/>
    <property type="match status" value="1"/>
</dbReference>
<keyword evidence="2" id="KW-0813">Transport</keyword>
<dbReference type="InterPro" id="IPR036259">
    <property type="entry name" value="MFS_trans_sf"/>
</dbReference>
<feature type="transmembrane region" description="Helical" evidence="6">
    <location>
        <begin position="280"/>
        <end position="300"/>
    </location>
</feature>
<dbReference type="GO" id="GO:0005886">
    <property type="term" value="C:plasma membrane"/>
    <property type="evidence" value="ECO:0007669"/>
    <property type="project" value="UniProtKB-SubCell"/>
</dbReference>
<keyword evidence="9" id="KW-1185">Reference proteome</keyword>
<keyword evidence="5 6" id="KW-0472">Membrane</keyword>
<accession>A0A1H0WPQ1</accession>
<feature type="transmembrane region" description="Helical" evidence="6">
    <location>
        <begin position="156"/>
        <end position="177"/>
    </location>
</feature>
<proteinExistence type="predicted"/>
<evidence type="ECO:0000256" key="1">
    <source>
        <dbReference type="ARBA" id="ARBA00004651"/>
    </source>
</evidence>
<gene>
    <name evidence="8" type="ORF">SAMN05216565_11341</name>
</gene>
<evidence type="ECO:0000256" key="5">
    <source>
        <dbReference type="ARBA" id="ARBA00023136"/>
    </source>
</evidence>
<evidence type="ECO:0000256" key="4">
    <source>
        <dbReference type="ARBA" id="ARBA00022989"/>
    </source>
</evidence>
<comment type="subcellular location">
    <subcellularLocation>
        <location evidence="1">Cell membrane</location>
        <topology evidence="1">Multi-pass membrane protein</topology>
    </subcellularLocation>
</comment>
<dbReference type="InterPro" id="IPR020846">
    <property type="entry name" value="MFS_dom"/>
</dbReference>
<dbReference type="Pfam" id="PF07690">
    <property type="entry name" value="MFS_1"/>
    <property type="match status" value="1"/>
</dbReference>
<keyword evidence="3 6" id="KW-0812">Transmembrane</keyword>
<evidence type="ECO:0000256" key="2">
    <source>
        <dbReference type="ARBA" id="ARBA00022448"/>
    </source>
</evidence>
<evidence type="ECO:0000313" key="9">
    <source>
        <dbReference type="Proteomes" id="UP000199159"/>
    </source>
</evidence>
<feature type="transmembrane region" description="Helical" evidence="6">
    <location>
        <begin position="312"/>
        <end position="329"/>
    </location>
</feature>
<evidence type="ECO:0000259" key="7">
    <source>
        <dbReference type="PROSITE" id="PS50850"/>
    </source>
</evidence>
<dbReference type="InterPro" id="IPR005829">
    <property type="entry name" value="Sugar_transporter_CS"/>
</dbReference>
<feature type="transmembrane region" description="Helical" evidence="6">
    <location>
        <begin position="34"/>
        <end position="56"/>
    </location>
</feature>
<dbReference type="SUPFAM" id="SSF103473">
    <property type="entry name" value="MFS general substrate transporter"/>
    <property type="match status" value="1"/>
</dbReference>
<name>A0A1H0WPQ1_9BACI</name>
<feature type="transmembrane region" description="Helical" evidence="6">
    <location>
        <begin position="68"/>
        <end position="88"/>
    </location>
</feature>
<dbReference type="EMBL" id="FNJU01000013">
    <property type="protein sequence ID" value="SDP92638.1"/>
    <property type="molecule type" value="Genomic_DNA"/>
</dbReference>
<feature type="domain" description="Major facilitator superfamily (MFS) profile" evidence="7">
    <location>
        <begin position="31"/>
        <end position="428"/>
    </location>
</feature>
<dbReference type="GO" id="GO:0022857">
    <property type="term" value="F:transmembrane transporter activity"/>
    <property type="evidence" value="ECO:0007669"/>
    <property type="project" value="InterPro"/>
</dbReference>
<dbReference type="Gene3D" id="1.20.1250.20">
    <property type="entry name" value="MFS general substrate transporter like domains"/>
    <property type="match status" value="2"/>
</dbReference>
<evidence type="ECO:0000313" key="8">
    <source>
        <dbReference type="EMBL" id="SDP92638.1"/>
    </source>
</evidence>
<feature type="transmembrane region" description="Helical" evidence="6">
    <location>
        <begin position="245"/>
        <end position="268"/>
    </location>
</feature>
<reference evidence="9" key="1">
    <citation type="submission" date="2016-10" db="EMBL/GenBank/DDBJ databases">
        <authorList>
            <person name="Varghese N."/>
            <person name="Submissions S."/>
        </authorList>
    </citation>
    <scope>NUCLEOTIDE SEQUENCE [LARGE SCALE GENOMIC DNA]</scope>
    <source>
        <strain evidence="9">IBRC-M10078</strain>
    </source>
</reference>
<feature type="transmembrane region" description="Helical" evidence="6">
    <location>
        <begin position="97"/>
        <end position="115"/>
    </location>
</feature>
<sequence length="440" mass="48986">MFLALKNERRKVEKMQIMTDWKHQFGAYNLNIRLFFITNICTQIGMGIFMVIYNFYIRELGFNEHLNGNIIAMTALASAIILIPAGIISDKLGRKNVMMLGIIVTTAALICRSLFEIESFLLVSAFIAGLATAFIQVSAIPWLAENSSHTQRVQLFSYHAAVMMIANVIGNVTGGVLTDLFTYVFNIEAIWSVRLTLLIAAIIFCMGIVPIFKMTEKKRVIELNDTGKRNPIKMSWLRNKKHFKLILLFAVAQLLIGFGSGLVIPYLNLYFADRFNTSNSTIGIILSLGQAATAIAMLVGPLVVKRVGEVRAVVYLQLLSLPFLLLTAYTESLLIATIGFLFRQALMNAGNPIQMSLMMSKVDDSMKGLANSVNQMVFQLGWAFMGPVSTSIVVLYGSYWGYAYVFSITAGLYLIGSLYFYFVFKSSSKLRVQQSLAKSS</sequence>
<feature type="transmembrane region" description="Helical" evidence="6">
    <location>
        <begin position="376"/>
        <end position="396"/>
    </location>
</feature>
<protein>
    <submittedName>
        <fullName evidence="8">Predicted arabinose efflux permease, MFS family</fullName>
    </submittedName>
</protein>
<keyword evidence="4 6" id="KW-1133">Transmembrane helix</keyword>
<dbReference type="Proteomes" id="UP000199159">
    <property type="component" value="Unassembled WGS sequence"/>
</dbReference>